<evidence type="ECO:0000313" key="5">
    <source>
        <dbReference type="Proteomes" id="UP000637819"/>
    </source>
</evidence>
<dbReference type="SUPFAM" id="SSF49464">
    <property type="entry name" value="Carboxypeptidase regulatory domain-like"/>
    <property type="match status" value="1"/>
</dbReference>
<dbReference type="GO" id="GO:0008270">
    <property type="term" value="F:zinc ion binding"/>
    <property type="evidence" value="ECO:0007669"/>
    <property type="project" value="InterPro"/>
</dbReference>
<keyword evidence="1" id="KW-0472">Membrane</keyword>
<dbReference type="Gene3D" id="2.160.20.110">
    <property type="match status" value="1"/>
</dbReference>
<dbReference type="KEGG" id="hsal:JMJ58_03750"/>
<protein>
    <submittedName>
        <fullName evidence="4">PEGA domain-containing protein</fullName>
    </submittedName>
</protein>
<feature type="domain" description="Peptidase M26 N-terminal" evidence="2">
    <location>
        <begin position="172"/>
        <end position="244"/>
    </location>
</feature>
<evidence type="ECO:0000313" key="4">
    <source>
        <dbReference type="EMBL" id="QRV16023.1"/>
    </source>
</evidence>
<dbReference type="Gene3D" id="2.60.40.1120">
    <property type="entry name" value="Carboxypeptidase-like, regulatory domain"/>
    <property type="match status" value="1"/>
</dbReference>
<sequence length="520" mass="54231">MAQNLRTMVMALLLVSSAMVAGISGTVLAQESDYSTAPDNTSDVLAGMDGSGTTDDPYVITDVHELQAMDANLSAHYVLGNDIDASGTESWNANMEYSEAFPMVSEGDIITVDNTPIKEITDATDIMTGESVNVSIADAESGNITVEESAEELEITYTTGENGGFDSIGGSERFTGVLDGQGHTIDGLYVNSDFDKAALINEIESATIENIHLANVDITANTATGALLRQAYGDAYIHNISVSGEVHGETWVGGVIGVTESNSTVTQVVSHATATSDGSTDRGAIIGSNGGTLTNSYSAGQEPVGVNAGEIVNTYTDAASVAVNNNTDGTITDSYTLSSDEMTGEAAETNMPGFDFASTWTTVLDADIDTTADGYPILTANDREAQLVAQDVYTTPTYTLEVSTVDADGNPLEANVTVDGQEQTGNTTTFSLENGEYAIEASADGYSTVGETVTINGSSETLELTLTEESDSDDVYVQDGDGNDVPALYSILGATIGVVISVPVFVVLVILGSIYVLRRD</sequence>
<dbReference type="EMBL" id="CP069188">
    <property type="protein sequence ID" value="QRV16023.1"/>
    <property type="molecule type" value="Genomic_DNA"/>
</dbReference>
<keyword evidence="1" id="KW-0812">Transmembrane</keyword>
<name>A0A8T8E394_9EURY</name>
<proteinExistence type="predicted"/>
<evidence type="ECO:0000256" key="1">
    <source>
        <dbReference type="SAM" id="Phobius"/>
    </source>
</evidence>
<dbReference type="Pfam" id="PF08308">
    <property type="entry name" value="PEGA"/>
    <property type="match status" value="1"/>
</dbReference>
<dbReference type="InterPro" id="IPR008006">
    <property type="entry name" value="Peptidase_M26_N_dom"/>
</dbReference>
<dbReference type="Proteomes" id="UP000637819">
    <property type="component" value="Chromosome"/>
</dbReference>
<dbReference type="OrthoDB" id="103676at2157"/>
<dbReference type="RefSeq" id="WP_204748406.1">
    <property type="nucleotide sequence ID" value="NZ_CP069188.1"/>
</dbReference>
<dbReference type="GeneID" id="62874208"/>
<feature type="transmembrane region" description="Helical" evidence="1">
    <location>
        <begin position="487"/>
        <end position="517"/>
    </location>
</feature>
<evidence type="ECO:0000259" key="3">
    <source>
        <dbReference type="Pfam" id="PF08308"/>
    </source>
</evidence>
<reference evidence="4 5" key="1">
    <citation type="submission" date="2021-01" db="EMBL/GenBank/DDBJ databases">
        <title>Genome Sequence and Methylation Pattern of Haloterrigena salifodinae BOL5-1, An Extremely Halophilic Archaeon from a Bolivian Salt Mine.</title>
        <authorList>
            <person name="DasSarma P."/>
            <person name="Anton B.P."/>
            <person name="DasSarma S.L."/>
            <person name="von Ehrenheim H.A.L."/>
            <person name="Martinez F.L."/>
            <person name="Guzman D."/>
            <person name="Roberts R.J."/>
            <person name="DasSarma S."/>
        </authorList>
    </citation>
    <scope>NUCLEOTIDE SEQUENCE [LARGE SCALE GENOMIC DNA]</scope>
    <source>
        <strain evidence="4 5">BOL5-1</strain>
    </source>
</reference>
<dbReference type="InterPro" id="IPR013229">
    <property type="entry name" value="PEGA"/>
</dbReference>
<dbReference type="InterPro" id="IPR008969">
    <property type="entry name" value="CarboxyPept-like_regulatory"/>
</dbReference>
<dbReference type="Pfam" id="PF05342">
    <property type="entry name" value="Peptidase_M26_N"/>
    <property type="match status" value="1"/>
</dbReference>
<dbReference type="AlphaFoldDB" id="A0A8T8E394"/>
<keyword evidence="5" id="KW-1185">Reference proteome</keyword>
<keyword evidence="1" id="KW-1133">Transmembrane helix</keyword>
<gene>
    <name evidence="4" type="ORF">JMJ58_03750</name>
</gene>
<evidence type="ECO:0000259" key="2">
    <source>
        <dbReference type="Pfam" id="PF05342"/>
    </source>
</evidence>
<dbReference type="GO" id="GO:0016020">
    <property type="term" value="C:membrane"/>
    <property type="evidence" value="ECO:0007669"/>
    <property type="project" value="InterPro"/>
</dbReference>
<dbReference type="GO" id="GO:0004222">
    <property type="term" value="F:metalloendopeptidase activity"/>
    <property type="evidence" value="ECO:0007669"/>
    <property type="project" value="InterPro"/>
</dbReference>
<organism evidence="4 5">
    <name type="scientific">Haloterrigena salifodinae</name>
    <dbReference type="NCBI Taxonomy" id="2675099"/>
    <lineage>
        <taxon>Archaea</taxon>
        <taxon>Methanobacteriati</taxon>
        <taxon>Methanobacteriota</taxon>
        <taxon>Stenosarchaea group</taxon>
        <taxon>Halobacteria</taxon>
        <taxon>Halobacteriales</taxon>
        <taxon>Natrialbaceae</taxon>
        <taxon>Haloterrigena</taxon>
    </lineage>
</organism>
<accession>A0A8T8E394</accession>
<feature type="domain" description="PEGA" evidence="3">
    <location>
        <begin position="408"/>
        <end position="467"/>
    </location>
</feature>